<accession>A0ABU3ETD1</accession>
<sequence>MKDIRVKVDKAVIQKSILDRAVELISQIEVDELANVDFTTCDLGGSFQVSLNIEFRNT</sequence>
<proteinExistence type="predicted"/>
<reference evidence="1 2" key="1">
    <citation type="submission" date="2023-03" db="EMBL/GenBank/DDBJ databases">
        <authorList>
            <person name="Shen W."/>
            <person name="Cai J."/>
        </authorList>
    </citation>
    <scope>NUCLEOTIDE SEQUENCE [LARGE SCALE GENOMIC DNA]</scope>
    <source>
        <strain evidence="1 2">P72-2</strain>
    </source>
</reference>
<gene>
    <name evidence="1" type="ORF">P7D39_14110</name>
</gene>
<dbReference type="Proteomes" id="UP001256547">
    <property type="component" value="Unassembled WGS sequence"/>
</dbReference>
<protein>
    <submittedName>
        <fullName evidence="1">Uncharacterized protein</fullName>
    </submittedName>
</protein>
<keyword evidence="2" id="KW-1185">Reference proteome</keyword>
<dbReference type="EMBL" id="JARPYR010000083">
    <property type="protein sequence ID" value="MDT2598122.1"/>
    <property type="molecule type" value="Genomic_DNA"/>
</dbReference>
<evidence type="ECO:0000313" key="1">
    <source>
        <dbReference type="EMBL" id="MDT2598122.1"/>
    </source>
</evidence>
<organism evidence="1 2">
    <name type="scientific">Enterococcus dongliensis</name>
    <dbReference type="NCBI Taxonomy" id="2559925"/>
    <lineage>
        <taxon>Bacteria</taxon>
        <taxon>Bacillati</taxon>
        <taxon>Bacillota</taxon>
        <taxon>Bacilli</taxon>
        <taxon>Lactobacillales</taxon>
        <taxon>Enterococcaceae</taxon>
        <taxon>Enterococcus</taxon>
    </lineage>
</organism>
<dbReference type="RefSeq" id="WP_311925018.1">
    <property type="nucleotide sequence ID" value="NZ_JARPYR010000083.1"/>
</dbReference>
<comment type="caution">
    <text evidence="1">The sequence shown here is derived from an EMBL/GenBank/DDBJ whole genome shotgun (WGS) entry which is preliminary data.</text>
</comment>
<evidence type="ECO:0000313" key="2">
    <source>
        <dbReference type="Proteomes" id="UP001256547"/>
    </source>
</evidence>
<name>A0ABU3ETD1_9ENTE</name>